<accession>A0ACA9KKN5</accession>
<protein>
    <submittedName>
        <fullName evidence="1">3226_t:CDS:1</fullName>
    </submittedName>
</protein>
<dbReference type="EMBL" id="CAJVPU010001348">
    <property type="protein sequence ID" value="CAG8478354.1"/>
    <property type="molecule type" value="Genomic_DNA"/>
</dbReference>
<name>A0ACA9KKN5_9GLOM</name>
<proteinExistence type="predicted"/>
<reference evidence="1" key="1">
    <citation type="submission" date="2021-06" db="EMBL/GenBank/DDBJ databases">
        <authorList>
            <person name="Kallberg Y."/>
            <person name="Tangrot J."/>
            <person name="Rosling A."/>
        </authorList>
    </citation>
    <scope>NUCLEOTIDE SEQUENCE</scope>
    <source>
        <strain evidence="1">IL203A</strain>
    </source>
</reference>
<comment type="caution">
    <text evidence="1">The sequence shown here is derived from an EMBL/GenBank/DDBJ whole genome shotgun (WGS) entry which is preliminary data.</text>
</comment>
<keyword evidence="2" id="KW-1185">Reference proteome</keyword>
<feature type="non-terminal residue" evidence="1">
    <location>
        <position position="1"/>
    </location>
</feature>
<gene>
    <name evidence="1" type="ORF">DHETER_LOCUS2022</name>
</gene>
<evidence type="ECO:0000313" key="1">
    <source>
        <dbReference type="EMBL" id="CAG8478354.1"/>
    </source>
</evidence>
<evidence type="ECO:0000313" key="2">
    <source>
        <dbReference type="Proteomes" id="UP000789702"/>
    </source>
</evidence>
<sequence length="56" mass="6666">ESLIKQLYLRCVKIDEKENKHELVKKLESKLIINAHTNNKVLVEEFMDKVNNKTQQ</sequence>
<dbReference type="Proteomes" id="UP000789702">
    <property type="component" value="Unassembled WGS sequence"/>
</dbReference>
<organism evidence="1 2">
    <name type="scientific">Dentiscutata heterogama</name>
    <dbReference type="NCBI Taxonomy" id="1316150"/>
    <lineage>
        <taxon>Eukaryota</taxon>
        <taxon>Fungi</taxon>
        <taxon>Fungi incertae sedis</taxon>
        <taxon>Mucoromycota</taxon>
        <taxon>Glomeromycotina</taxon>
        <taxon>Glomeromycetes</taxon>
        <taxon>Diversisporales</taxon>
        <taxon>Gigasporaceae</taxon>
        <taxon>Dentiscutata</taxon>
    </lineage>
</organism>